<gene>
    <name evidence="1" type="ORF">HPP92_010603</name>
</gene>
<comment type="caution">
    <text evidence="1">The sequence shown here is derived from an EMBL/GenBank/DDBJ whole genome shotgun (WGS) entry which is preliminary data.</text>
</comment>
<dbReference type="Gene3D" id="1.10.340.30">
    <property type="entry name" value="Hypothetical protein, domain 2"/>
    <property type="match status" value="1"/>
</dbReference>
<dbReference type="GO" id="GO:0006281">
    <property type="term" value="P:DNA repair"/>
    <property type="evidence" value="ECO:0007669"/>
    <property type="project" value="InterPro"/>
</dbReference>
<dbReference type="AlphaFoldDB" id="A0A835R5G0"/>
<dbReference type="GO" id="GO:0003824">
    <property type="term" value="F:catalytic activity"/>
    <property type="evidence" value="ECO:0007669"/>
    <property type="project" value="InterPro"/>
</dbReference>
<sequence>MSKHARRASCSTDFQRSLSVTIGQRRRRQKLPPFADESVLDGLVSVLLSQNTTDANSQRAFASLKTAFPTWEEACTVPS</sequence>
<dbReference type="PANTHER" id="PTHR47203">
    <property type="match status" value="1"/>
</dbReference>
<evidence type="ECO:0000313" key="2">
    <source>
        <dbReference type="Proteomes" id="UP000639772"/>
    </source>
</evidence>
<evidence type="ECO:0000313" key="1">
    <source>
        <dbReference type="EMBL" id="KAG0482519.1"/>
    </source>
</evidence>
<accession>A0A835R5G0</accession>
<name>A0A835R5G0_VANPL</name>
<proteinExistence type="predicted"/>
<reference evidence="1 2" key="1">
    <citation type="journal article" date="2020" name="Nat. Food">
        <title>A phased Vanilla planifolia genome enables genetic improvement of flavour and production.</title>
        <authorList>
            <person name="Hasing T."/>
            <person name="Tang H."/>
            <person name="Brym M."/>
            <person name="Khazi F."/>
            <person name="Huang T."/>
            <person name="Chambers A.H."/>
        </authorList>
    </citation>
    <scope>NUCLEOTIDE SEQUENCE [LARGE SCALE GENOMIC DNA]</scope>
    <source>
        <tissue evidence="1">Leaf</tissue>
    </source>
</reference>
<evidence type="ECO:0008006" key="3">
    <source>
        <dbReference type="Google" id="ProtNLM"/>
    </source>
</evidence>
<dbReference type="InterPro" id="IPR011257">
    <property type="entry name" value="DNA_glycosylase"/>
</dbReference>
<dbReference type="EMBL" id="JADCNM010000005">
    <property type="protein sequence ID" value="KAG0482519.1"/>
    <property type="molecule type" value="Genomic_DNA"/>
</dbReference>
<dbReference type="PANTHER" id="PTHR47203:SF1">
    <property type="entry name" value="HYPOTHETICAL BASE EXCISION DNA REPAIR PROTEIN (EUROFUNG)"/>
    <property type="match status" value="1"/>
</dbReference>
<dbReference type="SUPFAM" id="SSF48150">
    <property type="entry name" value="DNA-glycosylase"/>
    <property type="match status" value="1"/>
</dbReference>
<organism evidence="1 2">
    <name type="scientific">Vanilla planifolia</name>
    <name type="common">Vanilla</name>
    <dbReference type="NCBI Taxonomy" id="51239"/>
    <lineage>
        <taxon>Eukaryota</taxon>
        <taxon>Viridiplantae</taxon>
        <taxon>Streptophyta</taxon>
        <taxon>Embryophyta</taxon>
        <taxon>Tracheophyta</taxon>
        <taxon>Spermatophyta</taxon>
        <taxon>Magnoliopsida</taxon>
        <taxon>Liliopsida</taxon>
        <taxon>Asparagales</taxon>
        <taxon>Orchidaceae</taxon>
        <taxon>Vanilloideae</taxon>
        <taxon>Vanilleae</taxon>
        <taxon>Vanilla</taxon>
    </lineage>
</organism>
<protein>
    <recommendedName>
        <fullName evidence="3">Endonuclease III</fullName>
    </recommendedName>
</protein>
<dbReference type="Proteomes" id="UP000639772">
    <property type="component" value="Unassembled WGS sequence"/>
</dbReference>